<keyword evidence="6" id="KW-1185">Reference proteome</keyword>
<comment type="catalytic activity">
    <reaction evidence="4">
        <text>alpha,alpha-trehalose 6-phosphate + H2O = alpha,alpha-trehalose + phosphate</text>
        <dbReference type="Rhea" id="RHEA:23420"/>
        <dbReference type="ChEBI" id="CHEBI:15377"/>
        <dbReference type="ChEBI" id="CHEBI:16551"/>
        <dbReference type="ChEBI" id="CHEBI:43474"/>
        <dbReference type="ChEBI" id="CHEBI:58429"/>
        <dbReference type="EC" id="3.1.3.12"/>
    </reaction>
</comment>
<gene>
    <name evidence="5" type="primary">otsB</name>
    <name evidence="5" type="ORF">ACFOJE_12940</name>
</gene>
<evidence type="ECO:0000256" key="2">
    <source>
        <dbReference type="ARBA" id="ARBA00008770"/>
    </source>
</evidence>
<keyword evidence="4" id="KW-0479">Metal-binding</keyword>
<dbReference type="CDD" id="cd01627">
    <property type="entry name" value="HAD_TPP"/>
    <property type="match status" value="1"/>
</dbReference>
<dbReference type="NCBIfam" id="TIGR01484">
    <property type="entry name" value="HAD-SF-IIB"/>
    <property type="match status" value="1"/>
</dbReference>
<proteinExistence type="inferred from homology"/>
<reference evidence="6" key="1">
    <citation type="journal article" date="2019" name="Int. J. Syst. Evol. Microbiol.">
        <title>The Global Catalogue of Microorganisms (GCM) 10K type strain sequencing project: providing services to taxonomists for standard genome sequencing and annotation.</title>
        <authorList>
            <consortium name="The Broad Institute Genomics Platform"/>
            <consortium name="The Broad Institute Genome Sequencing Center for Infectious Disease"/>
            <person name="Wu L."/>
            <person name="Ma J."/>
        </authorList>
    </citation>
    <scope>NUCLEOTIDE SEQUENCE [LARGE SCALE GENOMIC DNA]</scope>
    <source>
        <strain evidence="6">KCTC 62195</strain>
    </source>
</reference>
<dbReference type="PANTHER" id="PTHR43768">
    <property type="entry name" value="TREHALOSE 6-PHOSPHATE PHOSPHATASE"/>
    <property type="match status" value="1"/>
</dbReference>
<dbReference type="RefSeq" id="WP_377814781.1">
    <property type="nucleotide sequence ID" value="NZ_JBHRSJ010000027.1"/>
</dbReference>
<evidence type="ECO:0000313" key="5">
    <source>
        <dbReference type="EMBL" id="MFC2973115.1"/>
    </source>
</evidence>
<comment type="caution">
    <text evidence="5">The sequence shown here is derived from an EMBL/GenBank/DDBJ whole genome shotgun (WGS) entry which is preliminary data.</text>
</comment>
<dbReference type="Gene3D" id="3.30.70.1020">
    <property type="entry name" value="Trehalose-6-phosphate phosphatase related protein, domain 2"/>
    <property type="match status" value="1"/>
</dbReference>
<dbReference type="SUPFAM" id="SSF56784">
    <property type="entry name" value="HAD-like"/>
    <property type="match status" value="1"/>
</dbReference>
<evidence type="ECO:0000256" key="3">
    <source>
        <dbReference type="ARBA" id="ARBA00022801"/>
    </source>
</evidence>
<dbReference type="InterPro" id="IPR036412">
    <property type="entry name" value="HAD-like_sf"/>
</dbReference>
<dbReference type="Proteomes" id="UP001595457">
    <property type="component" value="Unassembled WGS sequence"/>
</dbReference>
<comment type="cofactor">
    <cofactor evidence="4">
        <name>Mg(2+)</name>
        <dbReference type="ChEBI" id="CHEBI:18420"/>
    </cofactor>
</comment>
<dbReference type="NCBIfam" id="TIGR00685">
    <property type="entry name" value="T6PP"/>
    <property type="match status" value="1"/>
</dbReference>
<comment type="similarity">
    <text evidence="2 4">Belongs to the trehalose phosphatase family.</text>
</comment>
<dbReference type="GO" id="GO:0004805">
    <property type="term" value="F:trehalose-phosphatase activity"/>
    <property type="evidence" value="ECO:0007669"/>
    <property type="project" value="UniProtKB-EC"/>
</dbReference>
<dbReference type="EC" id="3.1.3.12" evidence="4"/>
<dbReference type="InterPro" id="IPR003337">
    <property type="entry name" value="Trehalose_PPase"/>
</dbReference>
<sequence length="264" mass="28508">MGGQDDAQAALDPRRCAFFFDVDGTLAEIQPRPELVFVPPAILAALGRLQARGIPLAVISGRRLVDLDRLFAPLRLPAAGVHGAERRDAAGRQQRLPVDRAALERVRAELAQACAGHPDLYLENKDVAFALHYRLAPQLEETARRLAEDFARRHADLLTLQPGKCVFELKPRGASKGEVIRDFMDSSPFAGHRPVFVGDDLTDEAGFAAVNELGGHSIKVGPGPTAAVQRLDSVAAVGRWLGELLRALGEPPPLSFTQQTEGPP</sequence>
<evidence type="ECO:0000256" key="4">
    <source>
        <dbReference type="RuleBase" id="RU361117"/>
    </source>
</evidence>
<protein>
    <recommendedName>
        <fullName evidence="4">Trehalose 6-phosphate phosphatase</fullName>
        <ecNumber evidence="4">3.1.3.12</ecNumber>
    </recommendedName>
</protein>
<evidence type="ECO:0000256" key="1">
    <source>
        <dbReference type="ARBA" id="ARBA00005199"/>
    </source>
</evidence>
<dbReference type="EMBL" id="JBHRSJ010000027">
    <property type="protein sequence ID" value="MFC2973115.1"/>
    <property type="molecule type" value="Genomic_DNA"/>
</dbReference>
<comment type="pathway">
    <text evidence="1 4">Glycan biosynthesis; trehalose biosynthesis.</text>
</comment>
<keyword evidence="4" id="KW-0460">Magnesium</keyword>
<dbReference type="Pfam" id="PF02358">
    <property type="entry name" value="Trehalose_PPase"/>
    <property type="match status" value="1"/>
</dbReference>
<accession>A0ABV7AUY2</accession>
<dbReference type="InterPro" id="IPR044651">
    <property type="entry name" value="OTSB-like"/>
</dbReference>
<comment type="function">
    <text evidence="4">Removes the phosphate from trehalose 6-phosphate to produce free trehalose.</text>
</comment>
<dbReference type="PANTHER" id="PTHR43768:SF3">
    <property type="entry name" value="TREHALOSE 6-PHOSPHATE PHOSPHATASE"/>
    <property type="match status" value="1"/>
</dbReference>
<organism evidence="5 6">
    <name type="scientific">Azotobacter bryophylli</name>
    <dbReference type="NCBI Taxonomy" id="1986537"/>
    <lineage>
        <taxon>Bacteria</taxon>
        <taxon>Pseudomonadati</taxon>
        <taxon>Pseudomonadota</taxon>
        <taxon>Gammaproteobacteria</taxon>
        <taxon>Pseudomonadales</taxon>
        <taxon>Pseudomonadaceae</taxon>
        <taxon>Azotobacter</taxon>
    </lineage>
</organism>
<name>A0ABV7AUY2_9GAMM</name>
<dbReference type="Gene3D" id="3.40.50.1000">
    <property type="entry name" value="HAD superfamily/HAD-like"/>
    <property type="match status" value="1"/>
</dbReference>
<keyword evidence="3 4" id="KW-0378">Hydrolase</keyword>
<dbReference type="InterPro" id="IPR023214">
    <property type="entry name" value="HAD_sf"/>
</dbReference>
<evidence type="ECO:0000313" key="6">
    <source>
        <dbReference type="Proteomes" id="UP001595457"/>
    </source>
</evidence>
<dbReference type="InterPro" id="IPR006379">
    <property type="entry name" value="HAD-SF_hydro_IIB"/>
</dbReference>